<comment type="function">
    <text evidence="6">Methionine-sulfoxide reductase that specifically reduces methionine (R)-sulfoxide back to methionine. While in many cases methionine oxidation is the result of random oxidation following oxidative stress, methionine oxidation is also a post-translational modification that takes place on specific residues.</text>
</comment>
<comment type="catalytic activity">
    <reaction evidence="5 6">
        <text>L-methionyl-[protein] + [thioredoxin]-disulfide + H2O = L-methionyl-(R)-S-oxide-[protein] + [thioredoxin]-dithiol</text>
        <dbReference type="Rhea" id="RHEA:24164"/>
        <dbReference type="Rhea" id="RHEA-COMP:10698"/>
        <dbReference type="Rhea" id="RHEA-COMP:10700"/>
        <dbReference type="Rhea" id="RHEA-COMP:12313"/>
        <dbReference type="Rhea" id="RHEA-COMP:12314"/>
        <dbReference type="ChEBI" id="CHEBI:15377"/>
        <dbReference type="ChEBI" id="CHEBI:16044"/>
        <dbReference type="ChEBI" id="CHEBI:29950"/>
        <dbReference type="ChEBI" id="CHEBI:45764"/>
        <dbReference type="ChEBI" id="CHEBI:50058"/>
        <dbReference type="EC" id="1.8.4.12"/>
    </reaction>
</comment>
<dbReference type="FunFam" id="2.170.150.20:FF:000001">
    <property type="entry name" value="Peptide methionine sulfoxide reductase MsrB"/>
    <property type="match status" value="1"/>
</dbReference>
<protein>
    <recommendedName>
        <fullName evidence="6">Peptide-methionine (R)-S-oxide reductase</fullName>
        <ecNumber evidence="6">1.8.4.12</ecNumber>
    </recommendedName>
</protein>
<reference evidence="8 9" key="1">
    <citation type="journal article" date="2018" name="Sci. Rep.">
        <title>Genomic signatures of local adaptation to the degree of environmental predictability in rotifers.</title>
        <authorList>
            <person name="Franch-Gras L."/>
            <person name="Hahn C."/>
            <person name="Garcia-Roger E.M."/>
            <person name="Carmona M.J."/>
            <person name="Serra M."/>
            <person name="Gomez A."/>
        </authorList>
    </citation>
    <scope>NUCLEOTIDE SEQUENCE [LARGE SCALE GENOMIC DNA]</scope>
    <source>
        <strain evidence="8">HYR1</strain>
    </source>
</reference>
<evidence type="ECO:0000256" key="4">
    <source>
        <dbReference type="ARBA" id="ARBA00023002"/>
    </source>
</evidence>
<dbReference type="EC" id="1.8.4.12" evidence="6"/>
<dbReference type="InterPro" id="IPR002579">
    <property type="entry name" value="Met_Sox_Rdtase_MsrB_dom"/>
</dbReference>
<keyword evidence="2 6" id="KW-0479">Metal-binding</keyword>
<dbReference type="PANTHER" id="PTHR10173">
    <property type="entry name" value="METHIONINE SULFOXIDE REDUCTASE"/>
    <property type="match status" value="1"/>
</dbReference>
<proteinExistence type="inferred from homology"/>
<evidence type="ECO:0000256" key="6">
    <source>
        <dbReference type="RuleBase" id="RU365044"/>
    </source>
</evidence>
<feature type="domain" description="MsrB" evidence="7">
    <location>
        <begin position="59"/>
        <end position="181"/>
    </location>
</feature>
<dbReference type="GO" id="GO:0006979">
    <property type="term" value="P:response to oxidative stress"/>
    <property type="evidence" value="ECO:0007669"/>
    <property type="project" value="InterPro"/>
</dbReference>
<evidence type="ECO:0000313" key="9">
    <source>
        <dbReference type="Proteomes" id="UP000276133"/>
    </source>
</evidence>
<dbReference type="Proteomes" id="UP000276133">
    <property type="component" value="Unassembled WGS sequence"/>
</dbReference>
<evidence type="ECO:0000256" key="3">
    <source>
        <dbReference type="ARBA" id="ARBA00022833"/>
    </source>
</evidence>
<dbReference type="Gene3D" id="2.170.150.20">
    <property type="entry name" value="Peptide methionine sulfoxide reductase"/>
    <property type="match status" value="1"/>
</dbReference>
<comment type="similarity">
    <text evidence="1 6">Belongs to the MsrB Met sulfoxide reductase family.</text>
</comment>
<dbReference type="PROSITE" id="PS51790">
    <property type="entry name" value="MSRB"/>
    <property type="match status" value="1"/>
</dbReference>
<keyword evidence="3 6" id="KW-0862">Zinc</keyword>
<dbReference type="GO" id="GO:0033743">
    <property type="term" value="F:peptide-methionine (R)-S-oxide reductase activity"/>
    <property type="evidence" value="ECO:0007669"/>
    <property type="project" value="UniProtKB-EC"/>
</dbReference>
<evidence type="ECO:0000256" key="5">
    <source>
        <dbReference type="ARBA" id="ARBA00048488"/>
    </source>
</evidence>
<dbReference type="PANTHER" id="PTHR10173:SF52">
    <property type="entry name" value="METHIONINE-R-SULFOXIDE REDUCTASE B1"/>
    <property type="match status" value="1"/>
</dbReference>
<dbReference type="GO" id="GO:0005737">
    <property type="term" value="C:cytoplasm"/>
    <property type="evidence" value="ECO:0007669"/>
    <property type="project" value="TreeGrafter"/>
</dbReference>
<dbReference type="InterPro" id="IPR028427">
    <property type="entry name" value="Met_Sox_Rdtase_MsrB"/>
</dbReference>
<dbReference type="Pfam" id="PF01641">
    <property type="entry name" value="SelR"/>
    <property type="match status" value="1"/>
</dbReference>
<dbReference type="NCBIfam" id="TIGR00357">
    <property type="entry name" value="peptide-methionine (R)-S-oxide reductase MsrB"/>
    <property type="match status" value="1"/>
</dbReference>
<comment type="cofactor">
    <cofactor evidence="6">
        <name>Zn(2+)</name>
        <dbReference type="ChEBI" id="CHEBI:29105"/>
    </cofactor>
    <text evidence="6">Binds 1 zinc ion per subunit.</text>
</comment>
<comment type="caution">
    <text evidence="8">The sequence shown here is derived from an EMBL/GenBank/DDBJ whole genome shotgun (WGS) entry which is preliminary data.</text>
</comment>
<evidence type="ECO:0000313" key="8">
    <source>
        <dbReference type="EMBL" id="RNA04734.1"/>
    </source>
</evidence>
<evidence type="ECO:0000259" key="7">
    <source>
        <dbReference type="PROSITE" id="PS51790"/>
    </source>
</evidence>
<name>A0A3M7Q0I4_BRAPC</name>
<evidence type="ECO:0000256" key="1">
    <source>
        <dbReference type="ARBA" id="ARBA00007174"/>
    </source>
</evidence>
<accession>A0A3M7Q0I4</accession>
<organism evidence="8 9">
    <name type="scientific">Brachionus plicatilis</name>
    <name type="common">Marine rotifer</name>
    <name type="synonym">Brachionus muelleri</name>
    <dbReference type="NCBI Taxonomy" id="10195"/>
    <lineage>
        <taxon>Eukaryota</taxon>
        <taxon>Metazoa</taxon>
        <taxon>Spiralia</taxon>
        <taxon>Gnathifera</taxon>
        <taxon>Rotifera</taxon>
        <taxon>Eurotatoria</taxon>
        <taxon>Monogononta</taxon>
        <taxon>Pseudotrocha</taxon>
        <taxon>Ploima</taxon>
        <taxon>Brachionidae</taxon>
        <taxon>Brachionus</taxon>
    </lineage>
</organism>
<dbReference type="GO" id="GO:0046872">
    <property type="term" value="F:metal ion binding"/>
    <property type="evidence" value="ECO:0007669"/>
    <property type="project" value="UniProtKB-KW"/>
</dbReference>
<sequence>MKSVNLARKILSNKKLSLIQLPLIIGMGSYISANYSSSFKDTKIFSEAEKPKYKKQLNKEQLKQTLSPIQYEVTQEKGTERPWTGIHLDVKNPGTFKCVVCDQDIFSSKTKFESGSGWPSFYDVVNSDRVNLIEDRSYGMRRIEVACSNCGSHLGHVFDDGPKPTGLRYCINSASLDFKPDVNKN</sequence>
<dbReference type="AlphaFoldDB" id="A0A3M7Q0I4"/>
<dbReference type="OrthoDB" id="44061at2759"/>
<keyword evidence="4 6" id="KW-0560">Oxidoreductase</keyword>
<dbReference type="SUPFAM" id="SSF51316">
    <property type="entry name" value="Mss4-like"/>
    <property type="match status" value="1"/>
</dbReference>
<keyword evidence="9" id="KW-1185">Reference proteome</keyword>
<dbReference type="InterPro" id="IPR011057">
    <property type="entry name" value="Mss4-like_sf"/>
</dbReference>
<dbReference type="STRING" id="10195.A0A3M7Q0I4"/>
<evidence type="ECO:0000256" key="2">
    <source>
        <dbReference type="ARBA" id="ARBA00022723"/>
    </source>
</evidence>
<dbReference type="GO" id="GO:0030091">
    <property type="term" value="P:protein repair"/>
    <property type="evidence" value="ECO:0007669"/>
    <property type="project" value="InterPro"/>
</dbReference>
<dbReference type="EMBL" id="REGN01007985">
    <property type="protein sequence ID" value="RNA04734.1"/>
    <property type="molecule type" value="Genomic_DNA"/>
</dbReference>
<gene>
    <name evidence="8" type="ORF">BpHYR1_048742</name>
</gene>